<dbReference type="InterPro" id="IPR013815">
    <property type="entry name" value="ATP_grasp_subdomain_1"/>
</dbReference>
<dbReference type="InterPro" id="IPR002192">
    <property type="entry name" value="PPDK_AMP/ATP-bd"/>
</dbReference>
<keyword evidence="7" id="KW-0547">Nucleotide-binding</keyword>
<dbReference type="Gene3D" id="3.20.20.60">
    <property type="entry name" value="Phosphoenolpyruvate-binding domains"/>
    <property type="match status" value="1"/>
</dbReference>
<evidence type="ECO:0000256" key="2">
    <source>
        <dbReference type="ARBA" id="ARBA00007837"/>
    </source>
</evidence>
<feature type="domain" description="PEP-utilising enzyme C-terminal" evidence="14">
    <location>
        <begin position="520"/>
        <end position="869"/>
    </location>
</feature>
<evidence type="ECO:0000313" key="16">
    <source>
        <dbReference type="Proteomes" id="UP001060164"/>
    </source>
</evidence>
<dbReference type="Proteomes" id="UP001060164">
    <property type="component" value="Chromosome"/>
</dbReference>
<proteinExistence type="inferred from homology"/>
<dbReference type="Pfam" id="PF01326">
    <property type="entry name" value="PPDK_N"/>
    <property type="match status" value="2"/>
</dbReference>
<dbReference type="NCBIfam" id="TIGR01828">
    <property type="entry name" value="pyru_phos_dikin"/>
    <property type="match status" value="1"/>
</dbReference>
<feature type="domain" description="Pyruvate phosphate dikinase AMP/ATP-binding" evidence="13">
    <location>
        <begin position="56"/>
        <end position="294"/>
    </location>
</feature>
<dbReference type="Pfam" id="PF00391">
    <property type="entry name" value="PEP-utilizers"/>
    <property type="match status" value="1"/>
</dbReference>
<evidence type="ECO:0000256" key="11">
    <source>
        <dbReference type="PIRNR" id="PIRNR000853"/>
    </source>
</evidence>
<organism evidence="15 16">
    <name type="scientific">Ruminococcus gauvreauii</name>
    <dbReference type="NCBI Taxonomy" id="438033"/>
    <lineage>
        <taxon>Bacteria</taxon>
        <taxon>Bacillati</taxon>
        <taxon>Bacillota</taxon>
        <taxon>Clostridia</taxon>
        <taxon>Eubacteriales</taxon>
        <taxon>Oscillospiraceae</taxon>
        <taxon>Ruminococcus</taxon>
    </lineage>
</organism>
<evidence type="ECO:0000256" key="10">
    <source>
        <dbReference type="ARBA" id="ARBA00022842"/>
    </source>
</evidence>
<sequence length="874" mass="96876">MAKWVYMFREGNADMRNLLGGKGANLAEMTNLGLPIPQGFTVTTEACTNYYENGEQVSDEIRQQIFAALGKLEQLQGKTFGDVGDPLLVSVRSGARASMPGMMDTILNLGLNDEAVEGFARKTGNPRFAYDSYRRFIQMYSDVVMEVPKSFFEKIIDEVKEEKGVHYDTELTVEDLKVLVGRFKAVYKEAMGGEEFPQEPREQLMGAVQAVFRSWDNPRAIVYRRMNDIPGDWGTAVNVQAMVFGNMGDTSGTGVAFTRNPSTGEKGIYGEYLINAQGEDVVAGVRTPQPITKLEEDMPECYAEFMELAMKLEEHYRDMQDMEFTIQEGKLYFLQTRNGKRTAPAALRIACELVDEGKITEEEAVLRIEAKSLDQLLHPTFDAGALKAGKVIGSALPASPGAAAGKVYFTADEAKLAHERGERVVLVRLETSPEDIEGMHAAEGILTARGGMTSHAAVVARGMGTCCVSGCGEIKMNEDERYFELGGETVKEGDYISLDGTTGRIYLGDIRTKEAEIGGNFQRIMDWADKYRRMQVRTNADTPADTKKAVELGAEGIGLCRTEHMFFEPERIPKIRKMILSDTPEAREAALSELIPFQKGDFKAMYEALEGRPMTVRYLDPPLHEFVPTSPEDIEALAAEMGLSADEVREKCDDLHEFNPMMGHRGCRLPVTYPEIARMQTRAVMEAAIEVKAEQGYDIVPEIMIPLVGEKKELKFVKDIVVETAEKVKEEKGSDIAYHIGTMIEIPRAALLADEIAEEAEFFSFGTNDLTQMTFGFSRDDAGKFLDAYYKAKIYESDPFARLDLNGVGQLVEMAAEKGRKMRPGIKLGICGEHGGDPSSVEFCQKVGLDYVSCSPYRVPIARLAAAQAAIKQR</sequence>
<reference evidence="15" key="1">
    <citation type="journal article" date="2022" name="Cell">
        <title>Design, construction, and in vivo augmentation of a complex gut microbiome.</title>
        <authorList>
            <person name="Cheng A.G."/>
            <person name="Ho P.Y."/>
            <person name="Aranda-Diaz A."/>
            <person name="Jain S."/>
            <person name="Yu F.B."/>
            <person name="Meng X."/>
            <person name="Wang M."/>
            <person name="Iakiviak M."/>
            <person name="Nagashima K."/>
            <person name="Zhao A."/>
            <person name="Murugkar P."/>
            <person name="Patil A."/>
            <person name="Atabakhsh K."/>
            <person name="Weakley A."/>
            <person name="Yan J."/>
            <person name="Brumbaugh A.R."/>
            <person name="Higginbottom S."/>
            <person name="Dimas A."/>
            <person name="Shiver A.L."/>
            <person name="Deutschbauer A."/>
            <person name="Neff N."/>
            <person name="Sonnenburg J.L."/>
            <person name="Huang K.C."/>
            <person name="Fischbach M.A."/>
        </authorList>
    </citation>
    <scope>NUCLEOTIDE SEQUENCE</scope>
    <source>
        <strain evidence="15">DSM 19829</strain>
    </source>
</reference>
<keyword evidence="16" id="KW-1185">Reference proteome</keyword>
<dbReference type="Gene3D" id="1.10.189.10">
    <property type="entry name" value="Pyruvate Phosphate Dikinase, domain 2"/>
    <property type="match status" value="1"/>
</dbReference>
<dbReference type="GO" id="GO:0050242">
    <property type="term" value="F:pyruvate, phosphate dikinase activity"/>
    <property type="evidence" value="ECO:0007669"/>
    <property type="project" value="UniProtKB-EC"/>
</dbReference>
<evidence type="ECO:0000256" key="3">
    <source>
        <dbReference type="ARBA" id="ARBA00011994"/>
    </source>
</evidence>
<dbReference type="Pfam" id="PF02896">
    <property type="entry name" value="PEP-utilizers_C"/>
    <property type="match status" value="1"/>
</dbReference>
<dbReference type="PANTHER" id="PTHR22931:SF9">
    <property type="entry name" value="PYRUVATE, PHOSPHATE DIKINASE 1, CHLOROPLASTIC"/>
    <property type="match status" value="1"/>
</dbReference>
<dbReference type="SUPFAM" id="SSF51621">
    <property type="entry name" value="Phosphoenolpyruvate/pyruvate domain"/>
    <property type="match status" value="1"/>
</dbReference>
<protein>
    <recommendedName>
        <fullName evidence="4 11">Pyruvate, phosphate dikinase</fullName>
        <ecNumber evidence="3 11">2.7.9.1</ecNumber>
    </recommendedName>
</protein>
<dbReference type="InterPro" id="IPR010121">
    <property type="entry name" value="Pyruvate_phosphate_dikinase"/>
</dbReference>
<dbReference type="EC" id="2.7.9.1" evidence="3 11"/>
<dbReference type="Gene3D" id="3.50.30.10">
    <property type="entry name" value="Phosphohistidine domain"/>
    <property type="match status" value="1"/>
</dbReference>
<dbReference type="PROSITE" id="PS00742">
    <property type="entry name" value="PEP_ENZYMES_2"/>
    <property type="match status" value="1"/>
</dbReference>
<evidence type="ECO:0000256" key="5">
    <source>
        <dbReference type="ARBA" id="ARBA00022679"/>
    </source>
</evidence>
<comment type="cofactor">
    <cofactor evidence="1 11">
        <name>Mg(2+)</name>
        <dbReference type="ChEBI" id="CHEBI:18420"/>
    </cofactor>
</comment>
<dbReference type="InterPro" id="IPR018274">
    <property type="entry name" value="PEP_util_AS"/>
</dbReference>
<evidence type="ECO:0000259" key="14">
    <source>
        <dbReference type="Pfam" id="PF02896"/>
    </source>
</evidence>
<dbReference type="PROSITE" id="PS00370">
    <property type="entry name" value="PEP_ENZYMES_PHOS_SITE"/>
    <property type="match status" value="1"/>
</dbReference>
<dbReference type="SUPFAM" id="SSF52009">
    <property type="entry name" value="Phosphohistidine domain"/>
    <property type="match status" value="1"/>
</dbReference>
<dbReference type="PIRSF" id="PIRSF000853">
    <property type="entry name" value="PPDK"/>
    <property type="match status" value="1"/>
</dbReference>
<keyword evidence="8" id="KW-0418">Kinase</keyword>
<keyword evidence="10" id="KW-0460">Magnesium</keyword>
<dbReference type="InterPro" id="IPR036637">
    <property type="entry name" value="Phosphohistidine_dom_sf"/>
</dbReference>
<evidence type="ECO:0000313" key="15">
    <source>
        <dbReference type="EMBL" id="UWP59017.1"/>
    </source>
</evidence>
<dbReference type="Gene3D" id="1.20.80.30">
    <property type="match status" value="1"/>
</dbReference>
<dbReference type="InterPro" id="IPR023151">
    <property type="entry name" value="PEP_util_CS"/>
</dbReference>
<keyword evidence="5 15" id="KW-0808">Transferase</keyword>
<dbReference type="Gene3D" id="3.30.1490.20">
    <property type="entry name" value="ATP-grasp fold, A domain"/>
    <property type="match status" value="1"/>
</dbReference>
<evidence type="ECO:0000256" key="1">
    <source>
        <dbReference type="ARBA" id="ARBA00001946"/>
    </source>
</evidence>
<dbReference type="InterPro" id="IPR015813">
    <property type="entry name" value="Pyrv/PenolPyrv_kinase-like_dom"/>
</dbReference>
<evidence type="ECO:0000256" key="9">
    <source>
        <dbReference type="ARBA" id="ARBA00022840"/>
    </source>
</evidence>
<dbReference type="RefSeq" id="WP_260046572.1">
    <property type="nucleotide sequence ID" value="NZ_CP102290.1"/>
</dbReference>
<keyword evidence="15" id="KW-0670">Pyruvate</keyword>
<comment type="catalytic activity">
    <reaction evidence="11">
        <text>pyruvate + phosphate + ATP = phosphoenolpyruvate + AMP + diphosphate + H(+)</text>
        <dbReference type="Rhea" id="RHEA:10756"/>
        <dbReference type="ChEBI" id="CHEBI:15361"/>
        <dbReference type="ChEBI" id="CHEBI:15378"/>
        <dbReference type="ChEBI" id="CHEBI:30616"/>
        <dbReference type="ChEBI" id="CHEBI:33019"/>
        <dbReference type="ChEBI" id="CHEBI:43474"/>
        <dbReference type="ChEBI" id="CHEBI:58702"/>
        <dbReference type="ChEBI" id="CHEBI:456215"/>
        <dbReference type="EC" id="2.7.9.1"/>
    </reaction>
</comment>
<dbReference type="InterPro" id="IPR008279">
    <property type="entry name" value="PEP-util_enz_mobile_dom"/>
</dbReference>
<feature type="domain" description="Pyruvate phosphate dikinase AMP/ATP-binding" evidence="13">
    <location>
        <begin position="304"/>
        <end position="349"/>
    </location>
</feature>
<dbReference type="PANTHER" id="PTHR22931">
    <property type="entry name" value="PHOSPHOENOLPYRUVATE DIKINASE-RELATED"/>
    <property type="match status" value="1"/>
</dbReference>
<gene>
    <name evidence="15" type="primary">ppdK</name>
    <name evidence="15" type="ORF">NQ502_16845</name>
</gene>
<evidence type="ECO:0000256" key="6">
    <source>
        <dbReference type="ARBA" id="ARBA00022723"/>
    </source>
</evidence>
<evidence type="ECO:0000259" key="12">
    <source>
        <dbReference type="Pfam" id="PF00391"/>
    </source>
</evidence>
<feature type="domain" description="PEP-utilising enzyme mobile" evidence="12">
    <location>
        <begin position="422"/>
        <end position="503"/>
    </location>
</feature>
<dbReference type="InterPro" id="IPR040442">
    <property type="entry name" value="Pyrv_kinase-like_dom_sf"/>
</dbReference>
<dbReference type="SUPFAM" id="SSF56059">
    <property type="entry name" value="Glutathione synthetase ATP-binding domain-like"/>
    <property type="match status" value="1"/>
</dbReference>
<name>A0ABY5VFG8_9FIRM</name>
<comment type="similarity">
    <text evidence="2 11">Belongs to the PEP-utilizing enzyme family.</text>
</comment>
<dbReference type="InterPro" id="IPR000121">
    <property type="entry name" value="PEP_util_C"/>
</dbReference>
<keyword evidence="6" id="KW-0479">Metal-binding</keyword>
<evidence type="ECO:0000256" key="8">
    <source>
        <dbReference type="ARBA" id="ARBA00022777"/>
    </source>
</evidence>
<evidence type="ECO:0000256" key="4">
    <source>
        <dbReference type="ARBA" id="ARBA00020138"/>
    </source>
</evidence>
<evidence type="ECO:0000256" key="7">
    <source>
        <dbReference type="ARBA" id="ARBA00022741"/>
    </source>
</evidence>
<keyword evidence="9" id="KW-0067">ATP-binding</keyword>
<evidence type="ECO:0000259" key="13">
    <source>
        <dbReference type="Pfam" id="PF01326"/>
    </source>
</evidence>
<accession>A0ABY5VFG8</accession>
<dbReference type="EMBL" id="CP102290">
    <property type="protein sequence ID" value="UWP59017.1"/>
    <property type="molecule type" value="Genomic_DNA"/>
</dbReference>
<dbReference type="NCBIfam" id="NF004531">
    <property type="entry name" value="PRK05878.1"/>
    <property type="match status" value="1"/>
</dbReference>
<dbReference type="Gene3D" id="3.30.470.20">
    <property type="entry name" value="ATP-grasp fold, B domain"/>
    <property type="match status" value="1"/>
</dbReference>